<dbReference type="Proteomes" id="UP000754883">
    <property type="component" value="Unassembled WGS sequence"/>
</dbReference>
<name>A0A9N9V211_9HYPO</name>
<evidence type="ECO:0000256" key="1">
    <source>
        <dbReference type="SAM" id="MobiDB-lite"/>
    </source>
</evidence>
<reference evidence="2 3" key="2">
    <citation type="submission" date="2021-10" db="EMBL/GenBank/DDBJ databases">
        <authorList>
            <person name="Piombo E."/>
        </authorList>
    </citation>
    <scope>NUCLEOTIDE SEQUENCE [LARGE SCALE GENOMIC DNA]</scope>
</reference>
<dbReference type="EMBL" id="CABFNO020001568">
    <property type="protein sequence ID" value="CAH0005028.1"/>
    <property type="molecule type" value="Genomic_DNA"/>
</dbReference>
<dbReference type="OrthoDB" id="5313741at2759"/>
<keyword evidence="3" id="KW-1185">Reference proteome</keyword>
<comment type="caution">
    <text evidence="2">The sequence shown here is derived from an EMBL/GenBank/DDBJ whole genome shotgun (WGS) entry which is preliminary data.</text>
</comment>
<accession>A0A9N9V211</accession>
<evidence type="ECO:0000313" key="2">
    <source>
        <dbReference type="EMBL" id="CAH0005028.1"/>
    </source>
</evidence>
<reference evidence="3" key="1">
    <citation type="submission" date="2019-06" db="EMBL/GenBank/DDBJ databases">
        <authorList>
            <person name="Broberg M."/>
        </authorList>
    </citation>
    <scope>NUCLEOTIDE SEQUENCE [LARGE SCALE GENOMIC DNA]</scope>
</reference>
<feature type="region of interest" description="Disordered" evidence="1">
    <location>
        <begin position="258"/>
        <end position="297"/>
    </location>
</feature>
<dbReference type="AlphaFoldDB" id="A0A9N9V211"/>
<evidence type="ECO:0000313" key="3">
    <source>
        <dbReference type="Proteomes" id="UP000754883"/>
    </source>
</evidence>
<feature type="compositionally biased region" description="Polar residues" evidence="1">
    <location>
        <begin position="1"/>
        <end position="10"/>
    </location>
</feature>
<proteinExistence type="predicted"/>
<protein>
    <submittedName>
        <fullName evidence="2">Uncharacterized protein</fullName>
    </submittedName>
</protein>
<sequence length="336" mass="39010">MDISTKTNSPPIKEKTLAQQISSEDPSQTKTLNLYKRIWPGKKCLFAPSGGEPAQYFIKNPVPHKHASQWKPVFYRGDNPKYDPDSVAISRGFRTGFWNSFRFEHGDGVDMVLKNMRRVSARKWHRRKTKMRGWFGKPEKPPKKPFEDEEEVEGLVMEFRMHRPRFITRTLSFELNGEKYRWSGTRRFLPNWARRFKGISHDLKLVNSKNQLIATFEKDRWAIFKPSEKWPETANKRKHYIGTLNMYPVERVEYNSPGEGLVDEKTSPEIMSDNSGEKSKKKTKKPNKNLNPGGHHAGNITEEAIVFTCWAAVEAEHRLRHKLEDLAEEIGEIVGG</sequence>
<feature type="compositionally biased region" description="Polar residues" evidence="1">
    <location>
        <begin position="17"/>
        <end position="26"/>
    </location>
</feature>
<organism evidence="2 3">
    <name type="scientific">Clonostachys byssicola</name>
    <dbReference type="NCBI Taxonomy" id="160290"/>
    <lineage>
        <taxon>Eukaryota</taxon>
        <taxon>Fungi</taxon>
        <taxon>Dikarya</taxon>
        <taxon>Ascomycota</taxon>
        <taxon>Pezizomycotina</taxon>
        <taxon>Sordariomycetes</taxon>
        <taxon>Hypocreomycetidae</taxon>
        <taxon>Hypocreales</taxon>
        <taxon>Bionectriaceae</taxon>
        <taxon>Clonostachys</taxon>
    </lineage>
</organism>
<feature type="region of interest" description="Disordered" evidence="1">
    <location>
        <begin position="1"/>
        <end position="26"/>
    </location>
</feature>
<gene>
    <name evidence="2" type="ORF">CBYS24578_00005818</name>
</gene>